<dbReference type="EC" id="2.7.7.7" evidence="1"/>
<evidence type="ECO:0000256" key="3">
    <source>
        <dbReference type="ARBA" id="ARBA00022695"/>
    </source>
</evidence>
<dbReference type="AlphaFoldDB" id="A0A811NZJ2"/>
<keyword evidence="3" id="KW-0548">Nucleotidyltransferase</keyword>
<dbReference type="GO" id="GO:0005658">
    <property type="term" value="C:alpha DNA polymerase:primase complex"/>
    <property type="evidence" value="ECO:0007669"/>
    <property type="project" value="TreeGrafter"/>
</dbReference>
<dbReference type="OrthoDB" id="6755010at2759"/>
<evidence type="ECO:0000256" key="4">
    <source>
        <dbReference type="ARBA" id="ARBA00022932"/>
    </source>
</evidence>
<name>A0A811NZJ2_9POAL</name>
<accession>A0A811NZJ2</accession>
<dbReference type="InterPro" id="IPR042087">
    <property type="entry name" value="DNA_pol_B_thumb"/>
</dbReference>
<evidence type="ECO:0000256" key="1">
    <source>
        <dbReference type="ARBA" id="ARBA00012417"/>
    </source>
</evidence>
<sequence>MPLQLPVAARFFPYSFGSIQEDSDNTHSVGIAQRARHPEELKRDPDKWMIDIDYCLSQQIHPVVSRLCASIQEFADSYYLDQFQSRVTESSNQDTSTMLLSVIDDEDERYRGCEPLRLSCPSCSGTFDCPPVSSLITSSTSVSDPNNVLCKTLLDDVLCDQEIGESIFVEEEQEDADWGDPELTPPAAPLKPMTFTSARGPDPSFSTTWGPIE</sequence>
<evidence type="ECO:0000256" key="2">
    <source>
        <dbReference type="ARBA" id="ARBA00022679"/>
    </source>
</evidence>
<dbReference type="Gene3D" id="1.10.3200.20">
    <property type="entry name" value="DNA Polymerase alpha, zinc finger"/>
    <property type="match status" value="1"/>
</dbReference>
<protein>
    <recommendedName>
        <fullName evidence="1">DNA-directed DNA polymerase</fullName>
        <ecNumber evidence="1">2.7.7.7</ecNumber>
    </recommendedName>
</protein>
<proteinExistence type="predicted"/>
<keyword evidence="7" id="KW-1185">Reference proteome</keyword>
<dbReference type="GO" id="GO:1902975">
    <property type="term" value="P:mitotic DNA replication initiation"/>
    <property type="evidence" value="ECO:0007669"/>
    <property type="project" value="TreeGrafter"/>
</dbReference>
<dbReference type="GO" id="GO:0006272">
    <property type="term" value="P:leading strand elongation"/>
    <property type="evidence" value="ECO:0007669"/>
    <property type="project" value="TreeGrafter"/>
</dbReference>
<evidence type="ECO:0000313" key="6">
    <source>
        <dbReference type="EMBL" id="CAD6232429.1"/>
    </source>
</evidence>
<dbReference type="GO" id="GO:0003887">
    <property type="term" value="F:DNA-directed DNA polymerase activity"/>
    <property type="evidence" value="ECO:0007669"/>
    <property type="project" value="UniProtKB-KW"/>
</dbReference>
<dbReference type="GO" id="GO:0003688">
    <property type="term" value="F:DNA replication origin binding"/>
    <property type="evidence" value="ECO:0007669"/>
    <property type="project" value="TreeGrafter"/>
</dbReference>
<dbReference type="PANTHER" id="PTHR45861">
    <property type="entry name" value="DNA POLYMERASE ALPHA CATALYTIC SUBUNIT"/>
    <property type="match status" value="1"/>
</dbReference>
<keyword evidence="2" id="KW-0808">Transferase</keyword>
<feature type="region of interest" description="Disordered" evidence="5">
    <location>
        <begin position="172"/>
        <end position="213"/>
    </location>
</feature>
<evidence type="ECO:0000313" key="7">
    <source>
        <dbReference type="Proteomes" id="UP000604825"/>
    </source>
</evidence>
<dbReference type="EMBL" id="CAJGYO010000005">
    <property type="protein sequence ID" value="CAD6232429.1"/>
    <property type="molecule type" value="Genomic_DNA"/>
</dbReference>
<reference evidence="6" key="1">
    <citation type="submission" date="2020-10" db="EMBL/GenBank/DDBJ databases">
        <authorList>
            <person name="Han B."/>
            <person name="Lu T."/>
            <person name="Zhao Q."/>
            <person name="Huang X."/>
            <person name="Zhao Y."/>
        </authorList>
    </citation>
    <scope>NUCLEOTIDE SEQUENCE</scope>
</reference>
<dbReference type="Proteomes" id="UP000604825">
    <property type="component" value="Unassembled WGS sequence"/>
</dbReference>
<dbReference type="InterPro" id="IPR038256">
    <property type="entry name" value="Pol_alpha_znc_sf"/>
</dbReference>
<keyword evidence="4" id="KW-0239">DNA-directed DNA polymerase</keyword>
<comment type="caution">
    <text evidence="6">The sequence shown here is derived from an EMBL/GenBank/DDBJ whole genome shotgun (WGS) entry which is preliminary data.</text>
</comment>
<dbReference type="PANTHER" id="PTHR45861:SF1">
    <property type="entry name" value="DNA POLYMERASE ALPHA CATALYTIC SUBUNIT"/>
    <property type="match status" value="1"/>
</dbReference>
<dbReference type="Gene3D" id="1.10.132.60">
    <property type="entry name" value="DNA polymerase family B, C-terminal domain"/>
    <property type="match status" value="1"/>
</dbReference>
<dbReference type="GO" id="GO:0006273">
    <property type="term" value="P:lagging strand elongation"/>
    <property type="evidence" value="ECO:0007669"/>
    <property type="project" value="TreeGrafter"/>
</dbReference>
<dbReference type="GO" id="GO:0003697">
    <property type="term" value="F:single-stranded DNA binding"/>
    <property type="evidence" value="ECO:0007669"/>
    <property type="project" value="TreeGrafter"/>
</dbReference>
<feature type="compositionally biased region" description="Polar residues" evidence="5">
    <location>
        <begin position="204"/>
        <end position="213"/>
    </location>
</feature>
<organism evidence="6 7">
    <name type="scientific">Miscanthus lutarioriparius</name>
    <dbReference type="NCBI Taxonomy" id="422564"/>
    <lineage>
        <taxon>Eukaryota</taxon>
        <taxon>Viridiplantae</taxon>
        <taxon>Streptophyta</taxon>
        <taxon>Embryophyta</taxon>
        <taxon>Tracheophyta</taxon>
        <taxon>Spermatophyta</taxon>
        <taxon>Magnoliopsida</taxon>
        <taxon>Liliopsida</taxon>
        <taxon>Poales</taxon>
        <taxon>Poaceae</taxon>
        <taxon>PACMAD clade</taxon>
        <taxon>Panicoideae</taxon>
        <taxon>Andropogonodae</taxon>
        <taxon>Andropogoneae</taxon>
        <taxon>Saccharinae</taxon>
        <taxon>Miscanthus</taxon>
    </lineage>
</organism>
<gene>
    <name evidence="6" type="ORF">NCGR_LOCUS22114</name>
</gene>
<evidence type="ECO:0000256" key="5">
    <source>
        <dbReference type="SAM" id="MobiDB-lite"/>
    </source>
</evidence>
<dbReference type="GO" id="GO:0003682">
    <property type="term" value="F:chromatin binding"/>
    <property type="evidence" value="ECO:0007669"/>
    <property type="project" value="TreeGrafter"/>
</dbReference>